<evidence type="ECO:0000256" key="8">
    <source>
        <dbReference type="ARBA" id="ARBA00023136"/>
    </source>
</evidence>
<keyword evidence="6 9" id="KW-0812">Transmembrane</keyword>
<dbReference type="PANTHER" id="PTHR30413:SF8">
    <property type="entry name" value="TRANSPORT PERMEASE PROTEIN"/>
    <property type="match status" value="1"/>
</dbReference>
<feature type="transmembrane region" description="Helical" evidence="9">
    <location>
        <begin position="236"/>
        <end position="257"/>
    </location>
</feature>
<evidence type="ECO:0000313" key="12">
    <source>
        <dbReference type="Proteomes" id="UP000002384"/>
    </source>
</evidence>
<name>B7K6R5_GLOC7</name>
<dbReference type="eggNOG" id="COG1682">
    <property type="taxonomic scope" value="Bacteria"/>
</dbReference>
<dbReference type="STRING" id="65393.PCC7424_4244"/>
<dbReference type="KEGG" id="cyc:PCC7424_4244"/>
<evidence type="ECO:0000256" key="4">
    <source>
        <dbReference type="ARBA" id="ARBA00022475"/>
    </source>
</evidence>
<feature type="transmembrane region" description="Helical" evidence="9">
    <location>
        <begin position="149"/>
        <end position="170"/>
    </location>
</feature>
<protein>
    <recommendedName>
        <fullName evidence="9">Transport permease protein</fullName>
    </recommendedName>
</protein>
<dbReference type="Proteomes" id="UP000002384">
    <property type="component" value="Chromosome"/>
</dbReference>
<evidence type="ECO:0000256" key="5">
    <source>
        <dbReference type="ARBA" id="ARBA00022519"/>
    </source>
</evidence>
<feature type="transmembrane region" description="Helical" evidence="9">
    <location>
        <begin position="75"/>
        <end position="94"/>
    </location>
</feature>
<evidence type="ECO:0000256" key="9">
    <source>
        <dbReference type="RuleBase" id="RU361157"/>
    </source>
</evidence>
<dbReference type="GO" id="GO:0015920">
    <property type="term" value="P:lipopolysaccharide transport"/>
    <property type="evidence" value="ECO:0007669"/>
    <property type="project" value="TreeGrafter"/>
</dbReference>
<feature type="domain" description="ABC transmembrane type-2" evidence="10">
    <location>
        <begin position="44"/>
        <end position="260"/>
    </location>
</feature>
<evidence type="ECO:0000259" key="10">
    <source>
        <dbReference type="PROSITE" id="PS51012"/>
    </source>
</evidence>
<organism evidence="11 12">
    <name type="scientific">Gloeothece citriformis (strain PCC 7424)</name>
    <name type="common">Cyanothece sp. (strain PCC 7424)</name>
    <dbReference type="NCBI Taxonomy" id="65393"/>
    <lineage>
        <taxon>Bacteria</taxon>
        <taxon>Bacillati</taxon>
        <taxon>Cyanobacteriota</taxon>
        <taxon>Cyanophyceae</taxon>
        <taxon>Oscillatoriophycideae</taxon>
        <taxon>Chroococcales</taxon>
        <taxon>Aphanothecaceae</taxon>
        <taxon>Gloeothece</taxon>
        <taxon>Gloeothece citriformis</taxon>
    </lineage>
</organism>
<evidence type="ECO:0000256" key="7">
    <source>
        <dbReference type="ARBA" id="ARBA00022989"/>
    </source>
</evidence>
<evidence type="ECO:0000256" key="6">
    <source>
        <dbReference type="ARBA" id="ARBA00022692"/>
    </source>
</evidence>
<keyword evidence="12" id="KW-1185">Reference proteome</keyword>
<dbReference type="InterPro" id="IPR013525">
    <property type="entry name" value="ABC2_TM"/>
</dbReference>
<comment type="subcellular location">
    <subcellularLocation>
        <location evidence="1">Cell inner membrane</location>
        <topology evidence="1">Multi-pass membrane protein</topology>
    </subcellularLocation>
    <subcellularLocation>
        <location evidence="9">Cell membrane</location>
        <topology evidence="9">Multi-pass membrane protein</topology>
    </subcellularLocation>
</comment>
<feature type="transmembrane region" description="Helical" evidence="9">
    <location>
        <begin position="115"/>
        <end position="137"/>
    </location>
</feature>
<accession>B7K6R5</accession>
<dbReference type="PROSITE" id="PS51012">
    <property type="entry name" value="ABC_TM2"/>
    <property type="match status" value="1"/>
</dbReference>
<dbReference type="InterPro" id="IPR047817">
    <property type="entry name" value="ABC2_TM_bact-type"/>
</dbReference>
<evidence type="ECO:0000256" key="3">
    <source>
        <dbReference type="ARBA" id="ARBA00022448"/>
    </source>
</evidence>
<dbReference type="PANTHER" id="PTHR30413">
    <property type="entry name" value="INNER MEMBRANE TRANSPORT PERMEASE"/>
    <property type="match status" value="1"/>
</dbReference>
<keyword evidence="8 9" id="KW-0472">Membrane</keyword>
<dbReference type="GO" id="GO:0043190">
    <property type="term" value="C:ATP-binding cassette (ABC) transporter complex"/>
    <property type="evidence" value="ECO:0007669"/>
    <property type="project" value="InterPro"/>
</dbReference>
<dbReference type="AlphaFoldDB" id="B7K6R5"/>
<reference evidence="12" key="1">
    <citation type="journal article" date="2011" name="MBio">
        <title>Novel metabolic attributes of the genus Cyanothece, comprising a group of unicellular nitrogen-fixing Cyanobacteria.</title>
        <authorList>
            <person name="Bandyopadhyay A."/>
            <person name="Elvitigala T."/>
            <person name="Welsh E."/>
            <person name="Stockel J."/>
            <person name="Liberton M."/>
            <person name="Min H."/>
            <person name="Sherman L.A."/>
            <person name="Pakrasi H.B."/>
        </authorList>
    </citation>
    <scope>NUCLEOTIDE SEQUENCE [LARGE SCALE GENOMIC DNA]</scope>
    <source>
        <strain evidence="12">PCC 7424</strain>
    </source>
</reference>
<gene>
    <name evidence="11" type="ordered locus">PCC7424_4244</name>
</gene>
<feature type="transmembrane region" description="Helical" evidence="9">
    <location>
        <begin position="43"/>
        <end position="63"/>
    </location>
</feature>
<sequence length="268" mass="31109">MHIVNKKMQNSRRRKQRQRILYLWDLMRELVGRDIKIQYKRSVLGIAWSFITPLMQLVVYYFIFRSVLSLNISNYAAFIFTGMLVWNWFQMSLFQGASAITNSRELIRQPGFPTAILPTVAIATNIINFLISLPILLLFLGNTWAKPPLLFLPILIIIQFLLTLSLNYLMAALNVTFRDTQHILGILLNMFFFLNPIFYGKSNFPEQYLPLYNLNPIAHLIEAYRTILLDGKLPNLMPLLIVGLISVGLLVITYKYFCQASDYFAEEL</sequence>
<dbReference type="PRINTS" id="PR00164">
    <property type="entry name" value="ABC2TRNSPORT"/>
</dbReference>
<dbReference type="Pfam" id="PF01061">
    <property type="entry name" value="ABC2_membrane"/>
    <property type="match status" value="1"/>
</dbReference>
<dbReference type="HOGENOM" id="CLU_060703_1_1_3"/>
<keyword evidence="3 9" id="KW-0813">Transport</keyword>
<evidence type="ECO:0000313" key="11">
    <source>
        <dbReference type="EMBL" id="ACK72614.1"/>
    </source>
</evidence>
<feature type="transmembrane region" description="Helical" evidence="9">
    <location>
        <begin position="182"/>
        <end position="199"/>
    </location>
</feature>
<evidence type="ECO:0000256" key="2">
    <source>
        <dbReference type="ARBA" id="ARBA00007783"/>
    </source>
</evidence>
<dbReference type="EMBL" id="CP001291">
    <property type="protein sequence ID" value="ACK72614.1"/>
    <property type="molecule type" value="Genomic_DNA"/>
</dbReference>
<keyword evidence="5" id="KW-0997">Cell inner membrane</keyword>
<evidence type="ECO:0000256" key="1">
    <source>
        <dbReference type="ARBA" id="ARBA00004429"/>
    </source>
</evidence>
<keyword evidence="7 9" id="KW-1133">Transmembrane helix</keyword>
<dbReference type="InterPro" id="IPR000412">
    <property type="entry name" value="ABC_2_transport"/>
</dbReference>
<comment type="similarity">
    <text evidence="2 9">Belongs to the ABC-2 integral membrane protein family.</text>
</comment>
<keyword evidence="4 9" id="KW-1003">Cell membrane</keyword>
<proteinExistence type="inferred from homology"/>
<dbReference type="GO" id="GO:0140359">
    <property type="term" value="F:ABC-type transporter activity"/>
    <property type="evidence" value="ECO:0007669"/>
    <property type="project" value="InterPro"/>
</dbReference>